<protein>
    <submittedName>
        <fullName evidence="1">Uncharacterized protein</fullName>
    </submittedName>
</protein>
<name>A0A0C3LQR7_9AGAM</name>
<dbReference type="Proteomes" id="UP000054248">
    <property type="component" value="Unassembled WGS sequence"/>
</dbReference>
<dbReference type="EMBL" id="KN823077">
    <property type="protein sequence ID" value="KIO23767.1"/>
    <property type="molecule type" value="Genomic_DNA"/>
</dbReference>
<organism evidence="1 2">
    <name type="scientific">Tulasnella calospora MUT 4182</name>
    <dbReference type="NCBI Taxonomy" id="1051891"/>
    <lineage>
        <taxon>Eukaryota</taxon>
        <taxon>Fungi</taxon>
        <taxon>Dikarya</taxon>
        <taxon>Basidiomycota</taxon>
        <taxon>Agaricomycotina</taxon>
        <taxon>Agaricomycetes</taxon>
        <taxon>Cantharellales</taxon>
        <taxon>Tulasnellaceae</taxon>
        <taxon>Tulasnella</taxon>
    </lineage>
</organism>
<proteinExistence type="predicted"/>
<accession>A0A0C3LQR7</accession>
<dbReference type="AlphaFoldDB" id="A0A0C3LQR7"/>
<evidence type="ECO:0000313" key="2">
    <source>
        <dbReference type="Proteomes" id="UP000054248"/>
    </source>
</evidence>
<reference evidence="2" key="2">
    <citation type="submission" date="2015-01" db="EMBL/GenBank/DDBJ databases">
        <title>Evolutionary Origins and Diversification of the Mycorrhizal Mutualists.</title>
        <authorList>
            <consortium name="DOE Joint Genome Institute"/>
            <consortium name="Mycorrhizal Genomics Consortium"/>
            <person name="Kohler A."/>
            <person name="Kuo A."/>
            <person name="Nagy L.G."/>
            <person name="Floudas D."/>
            <person name="Copeland A."/>
            <person name="Barry K.W."/>
            <person name="Cichocki N."/>
            <person name="Veneault-Fourrey C."/>
            <person name="LaButti K."/>
            <person name="Lindquist E.A."/>
            <person name="Lipzen A."/>
            <person name="Lundell T."/>
            <person name="Morin E."/>
            <person name="Murat C."/>
            <person name="Riley R."/>
            <person name="Ohm R."/>
            <person name="Sun H."/>
            <person name="Tunlid A."/>
            <person name="Henrissat B."/>
            <person name="Grigoriev I.V."/>
            <person name="Hibbett D.S."/>
            <person name="Martin F."/>
        </authorList>
    </citation>
    <scope>NUCLEOTIDE SEQUENCE [LARGE SCALE GENOMIC DNA]</scope>
    <source>
        <strain evidence="2">MUT 4182</strain>
    </source>
</reference>
<dbReference type="OrthoDB" id="2322499at2759"/>
<dbReference type="HOGENOM" id="CLU_612801_0_0_1"/>
<sequence>MYLAGVVNHLHKALVNENGECAYVEEQTVLNLYNFAMMLEEVTQSANDSIPQTGEAMDAWKIAQSEANQERIEELSLQRENAIMERLREEGWEDGDFPITDPRWQALAHRPAALTERIWRRIHEELVELLQFSRQERLVFEKYERRNHREDQFLDFYAAFATALVESNPNLCWAEIPGRNVIHSIPSLVELLEEDRPDFTEEMWLSVQEAVKLAIERNQLAIKQRLRGTIWLGLPDDVAVDLNLVTSAFSCRLCCQLLWYDEVMVHTCCVKYRWLDEPSRLKLSGQLFDMDSLVPATPAEYALIRRVIRDLGMQRVPTLREEEELGERCICVHCETHAWDGQVELRTLMRVVRHIVLRHDWIVERAQREDFIARGSPTVNPISLDDDWSFFSFPIPTSFVLQFTLAVPNRICIIRITHGLAANLEDCDNLASTHSAIRPRVDPLLHS</sequence>
<keyword evidence="2" id="KW-1185">Reference proteome</keyword>
<evidence type="ECO:0000313" key="1">
    <source>
        <dbReference type="EMBL" id="KIO23767.1"/>
    </source>
</evidence>
<gene>
    <name evidence="1" type="ORF">M407DRAFT_9288</name>
</gene>
<reference evidence="1 2" key="1">
    <citation type="submission" date="2014-04" db="EMBL/GenBank/DDBJ databases">
        <authorList>
            <consortium name="DOE Joint Genome Institute"/>
            <person name="Kuo A."/>
            <person name="Girlanda M."/>
            <person name="Perotto S."/>
            <person name="Kohler A."/>
            <person name="Nagy L.G."/>
            <person name="Floudas D."/>
            <person name="Copeland A."/>
            <person name="Barry K.W."/>
            <person name="Cichocki N."/>
            <person name="Veneault-Fourrey C."/>
            <person name="LaButti K."/>
            <person name="Lindquist E.A."/>
            <person name="Lipzen A."/>
            <person name="Lundell T."/>
            <person name="Morin E."/>
            <person name="Murat C."/>
            <person name="Sun H."/>
            <person name="Tunlid A."/>
            <person name="Henrissat B."/>
            <person name="Grigoriev I.V."/>
            <person name="Hibbett D.S."/>
            <person name="Martin F."/>
            <person name="Nordberg H.P."/>
            <person name="Cantor M.N."/>
            <person name="Hua S.X."/>
        </authorList>
    </citation>
    <scope>NUCLEOTIDE SEQUENCE [LARGE SCALE GENOMIC DNA]</scope>
    <source>
        <strain evidence="1 2">MUT 4182</strain>
    </source>
</reference>